<gene>
    <name evidence="2" type="ORF">INT47_008879</name>
</gene>
<protein>
    <submittedName>
        <fullName evidence="2">Uncharacterized protein</fullName>
    </submittedName>
</protein>
<dbReference type="EMBL" id="JAEPRD010000061">
    <property type="protein sequence ID" value="KAG2202408.1"/>
    <property type="molecule type" value="Genomic_DNA"/>
</dbReference>
<accession>A0A8H7R331</accession>
<dbReference type="Gene3D" id="3.20.20.70">
    <property type="entry name" value="Aldolase class I"/>
    <property type="match status" value="1"/>
</dbReference>
<dbReference type="SUPFAM" id="SSF51569">
    <property type="entry name" value="Aldolase"/>
    <property type="match status" value="1"/>
</dbReference>
<dbReference type="GO" id="GO:0005975">
    <property type="term" value="P:carbohydrate metabolic process"/>
    <property type="evidence" value="ECO:0007669"/>
    <property type="project" value="InterPro"/>
</dbReference>
<sequence>MDKKKLERKSTPQGEKKVEKVSYFNNERLFRWDMNEDAMVTEKLSEGIRNFAKAEGRFESKTKVKQ</sequence>
<dbReference type="OrthoDB" id="2437804at2759"/>
<evidence type="ECO:0000256" key="1">
    <source>
        <dbReference type="ARBA" id="ARBA00023270"/>
    </source>
</evidence>
<name>A0A8H7R331_9FUNG</name>
<comment type="caution">
    <text evidence="2">The sequence shown here is derived from an EMBL/GenBank/DDBJ whole genome shotgun (WGS) entry which is preliminary data.</text>
</comment>
<dbReference type="AlphaFoldDB" id="A0A8H7R331"/>
<proteinExistence type="predicted"/>
<dbReference type="Pfam" id="PF00923">
    <property type="entry name" value="TAL_FSA"/>
    <property type="match status" value="1"/>
</dbReference>
<keyword evidence="1" id="KW-0704">Schiff base</keyword>
<dbReference type="InterPro" id="IPR013785">
    <property type="entry name" value="Aldolase_TIM"/>
</dbReference>
<evidence type="ECO:0000313" key="2">
    <source>
        <dbReference type="EMBL" id="KAG2202408.1"/>
    </source>
</evidence>
<dbReference type="InterPro" id="IPR001585">
    <property type="entry name" value="TAL/FSA"/>
</dbReference>
<evidence type="ECO:0000313" key="3">
    <source>
        <dbReference type="Proteomes" id="UP000603453"/>
    </source>
</evidence>
<organism evidence="2 3">
    <name type="scientific">Mucor saturninus</name>
    <dbReference type="NCBI Taxonomy" id="64648"/>
    <lineage>
        <taxon>Eukaryota</taxon>
        <taxon>Fungi</taxon>
        <taxon>Fungi incertae sedis</taxon>
        <taxon>Mucoromycota</taxon>
        <taxon>Mucoromycotina</taxon>
        <taxon>Mucoromycetes</taxon>
        <taxon>Mucorales</taxon>
        <taxon>Mucorineae</taxon>
        <taxon>Mucoraceae</taxon>
        <taxon>Mucor</taxon>
    </lineage>
</organism>
<keyword evidence="3" id="KW-1185">Reference proteome</keyword>
<reference evidence="2" key="1">
    <citation type="submission" date="2020-12" db="EMBL/GenBank/DDBJ databases">
        <title>Metabolic potential, ecology and presence of endohyphal bacteria is reflected in genomic diversity of Mucoromycotina.</title>
        <authorList>
            <person name="Muszewska A."/>
            <person name="Okrasinska A."/>
            <person name="Steczkiewicz K."/>
            <person name="Drgas O."/>
            <person name="Orlowska M."/>
            <person name="Perlinska-Lenart U."/>
            <person name="Aleksandrzak-Piekarczyk T."/>
            <person name="Szatraj K."/>
            <person name="Zielenkiewicz U."/>
            <person name="Pilsyk S."/>
            <person name="Malc E."/>
            <person name="Mieczkowski P."/>
            <person name="Kruszewska J.S."/>
            <person name="Biernat P."/>
            <person name="Pawlowska J."/>
        </authorList>
    </citation>
    <scope>NUCLEOTIDE SEQUENCE</scope>
    <source>
        <strain evidence="2">WA0000017839</strain>
    </source>
</reference>
<dbReference type="Proteomes" id="UP000603453">
    <property type="component" value="Unassembled WGS sequence"/>
</dbReference>